<gene>
    <name evidence="2" type="ORF">LG219_05215</name>
</gene>
<dbReference type="NCBIfam" id="TIGR01629">
    <property type="entry name" value="rep_II_X"/>
    <property type="match status" value="1"/>
</dbReference>
<organism evidence="2 3">
    <name type="scientific">Deefgea salmonis</name>
    <dbReference type="NCBI Taxonomy" id="2875502"/>
    <lineage>
        <taxon>Bacteria</taxon>
        <taxon>Pseudomonadati</taxon>
        <taxon>Pseudomonadota</taxon>
        <taxon>Betaproteobacteria</taxon>
        <taxon>Neisseriales</taxon>
        <taxon>Chitinibacteraceae</taxon>
        <taxon>Deefgea</taxon>
    </lineage>
</organism>
<proteinExistence type="predicted"/>
<comment type="caution">
    <text evidence="2">The sequence shown here is derived from an EMBL/GenBank/DDBJ whole genome shotgun (WGS) entry which is preliminary data.</text>
</comment>
<evidence type="ECO:0000313" key="3">
    <source>
        <dbReference type="Proteomes" id="UP001198034"/>
    </source>
</evidence>
<evidence type="ECO:0000313" key="2">
    <source>
        <dbReference type="EMBL" id="MCB5195686.1"/>
    </source>
</evidence>
<dbReference type="InterPro" id="IPR006516">
    <property type="entry name" value="G2P"/>
</dbReference>
<feature type="domain" description="Replication-associated protein G2P N-terminal" evidence="1">
    <location>
        <begin position="40"/>
        <end position="226"/>
    </location>
</feature>
<accession>A0ABS8BIZ6</accession>
<sequence>MTVEVENSQSSFDILYIEKSTGEKFTVSKSNRKKIINPEIDNHISVRSKSGTHLMIEGNPAKFLQGHNIFGSNNLSAIINEVLRIVFSQLNITPTEDEYQKIEDGEIKISRVDIAGSFLANNEIHKLELLNALKHILVDTENFFTSDGGGETLYIGKSSKYSTIKIYNKSKEIKDKRTYQAALNYLTEIEAERLIVEVSKQIRIEATLRTKPLEHKNLDLLKNWTLKTPRFIMNEVINEHLSNLNVEARTHFGSIIDSIKGASLRLSYDAWERGSNLKHILPKRTYANHRKKLLEYEINISIPASTQSTTSLKEIFNPSNFNIWTTKEILKFNLPRFKFIIRKS</sequence>
<evidence type="ECO:0000259" key="1">
    <source>
        <dbReference type="Pfam" id="PF05144"/>
    </source>
</evidence>
<keyword evidence="3" id="KW-1185">Reference proteome</keyword>
<dbReference type="Pfam" id="PF05144">
    <property type="entry name" value="Phage_CRI"/>
    <property type="match status" value="1"/>
</dbReference>
<dbReference type="Proteomes" id="UP001198034">
    <property type="component" value="Unassembled WGS sequence"/>
</dbReference>
<dbReference type="InterPro" id="IPR022686">
    <property type="entry name" value="G2P_N"/>
</dbReference>
<dbReference type="EMBL" id="JAJAWG010000002">
    <property type="protein sequence ID" value="MCB5195686.1"/>
    <property type="molecule type" value="Genomic_DNA"/>
</dbReference>
<name>A0ABS8BIZ6_9NEIS</name>
<reference evidence="2 3" key="1">
    <citation type="submission" date="2021-10" db="EMBL/GenBank/DDBJ databases">
        <authorList>
            <person name="Chen M."/>
        </authorList>
    </citation>
    <scope>NUCLEOTIDE SEQUENCE [LARGE SCALE GENOMIC DNA]</scope>
    <source>
        <strain evidence="2 3">H3-26</strain>
    </source>
</reference>
<dbReference type="RefSeq" id="WP_226763476.1">
    <property type="nucleotide sequence ID" value="NZ_JAJAWG010000002.1"/>
</dbReference>
<protein>
    <submittedName>
        <fullName evidence="2">Phage/plasmid replication protein, II/X family</fullName>
    </submittedName>
</protein>